<name>A0ACB1A088_MELEN</name>
<gene>
    <name evidence="1" type="ORF">MENTE1834_LOCUS31596</name>
</gene>
<sequence length="76" mass="9083">MCEKTFKFFKLKPQLYEFELSKRLEIKWKSAIEEPIPMFLTSDNELIRVDEDANTVDCKLERNYKQEKGSTYNGKV</sequence>
<dbReference type="Proteomes" id="UP001497535">
    <property type="component" value="Unassembled WGS sequence"/>
</dbReference>
<evidence type="ECO:0000313" key="1">
    <source>
        <dbReference type="EMBL" id="CAK5084209.1"/>
    </source>
</evidence>
<protein>
    <submittedName>
        <fullName evidence="1">Uncharacterized protein</fullName>
    </submittedName>
</protein>
<keyword evidence="2" id="KW-1185">Reference proteome</keyword>
<accession>A0ACB1A088</accession>
<comment type="caution">
    <text evidence="1">The sequence shown here is derived from an EMBL/GenBank/DDBJ whole genome shotgun (WGS) entry which is preliminary data.</text>
</comment>
<reference evidence="1" key="1">
    <citation type="submission" date="2023-11" db="EMBL/GenBank/DDBJ databases">
        <authorList>
            <person name="Poullet M."/>
        </authorList>
    </citation>
    <scope>NUCLEOTIDE SEQUENCE</scope>
    <source>
        <strain evidence="1">E1834</strain>
    </source>
</reference>
<evidence type="ECO:0000313" key="2">
    <source>
        <dbReference type="Proteomes" id="UP001497535"/>
    </source>
</evidence>
<organism evidence="1 2">
    <name type="scientific">Meloidogyne enterolobii</name>
    <name type="common">Root-knot nematode worm</name>
    <name type="synonym">Meloidogyne mayaguensis</name>
    <dbReference type="NCBI Taxonomy" id="390850"/>
    <lineage>
        <taxon>Eukaryota</taxon>
        <taxon>Metazoa</taxon>
        <taxon>Ecdysozoa</taxon>
        <taxon>Nematoda</taxon>
        <taxon>Chromadorea</taxon>
        <taxon>Rhabditida</taxon>
        <taxon>Tylenchina</taxon>
        <taxon>Tylenchomorpha</taxon>
        <taxon>Tylenchoidea</taxon>
        <taxon>Meloidogynidae</taxon>
        <taxon>Meloidogyninae</taxon>
        <taxon>Meloidogyne</taxon>
    </lineage>
</organism>
<dbReference type="EMBL" id="CAVMJV010000053">
    <property type="protein sequence ID" value="CAK5084209.1"/>
    <property type="molecule type" value="Genomic_DNA"/>
</dbReference>
<proteinExistence type="predicted"/>